<proteinExistence type="predicted"/>
<dbReference type="AlphaFoldDB" id="A0A918WQ93"/>
<protein>
    <submittedName>
        <fullName evidence="1">Uncharacterized protein</fullName>
    </submittedName>
</protein>
<accession>A0A918WQ93</accession>
<reference evidence="1" key="2">
    <citation type="submission" date="2020-09" db="EMBL/GenBank/DDBJ databases">
        <authorList>
            <person name="Sun Q."/>
            <person name="Kim S."/>
        </authorList>
    </citation>
    <scope>NUCLEOTIDE SEQUENCE</scope>
    <source>
        <strain evidence="1">KCTC 23310</strain>
    </source>
</reference>
<reference evidence="1" key="1">
    <citation type="journal article" date="2014" name="Int. J. Syst. Evol. Microbiol.">
        <title>Complete genome sequence of Corynebacterium casei LMG S-19264T (=DSM 44701T), isolated from a smear-ripened cheese.</title>
        <authorList>
            <consortium name="US DOE Joint Genome Institute (JGI-PGF)"/>
            <person name="Walter F."/>
            <person name="Albersmeier A."/>
            <person name="Kalinowski J."/>
            <person name="Ruckert C."/>
        </authorList>
    </citation>
    <scope>NUCLEOTIDE SEQUENCE</scope>
    <source>
        <strain evidence="1">KCTC 23310</strain>
    </source>
</reference>
<dbReference type="EMBL" id="BMYJ01000015">
    <property type="protein sequence ID" value="GHC67222.1"/>
    <property type="molecule type" value="Genomic_DNA"/>
</dbReference>
<name>A0A918WQ93_9RHOB</name>
<evidence type="ECO:0000313" key="1">
    <source>
        <dbReference type="EMBL" id="GHC67222.1"/>
    </source>
</evidence>
<organism evidence="1 2">
    <name type="scientific">Neogemmobacter tilapiae</name>
    <dbReference type="NCBI Taxonomy" id="875041"/>
    <lineage>
        <taxon>Bacteria</taxon>
        <taxon>Pseudomonadati</taxon>
        <taxon>Pseudomonadota</taxon>
        <taxon>Alphaproteobacteria</taxon>
        <taxon>Rhodobacterales</taxon>
        <taxon>Paracoccaceae</taxon>
        <taxon>Neogemmobacter</taxon>
    </lineage>
</organism>
<comment type="caution">
    <text evidence="1">The sequence shown here is derived from an EMBL/GenBank/DDBJ whole genome shotgun (WGS) entry which is preliminary data.</text>
</comment>
<evidence type="ECO:0000313" key="2">
    <source>
        <dbReference type="Proteomes" id="UP000638981"/>
    </source>
</evidence>
<keyword evidence="2" id="KW-1185">Reference proteome</keyword>
<dbReference type="Proteomes" id="UP000638981">
    <property type="component" value="Unassembled WGS sequence"/>
</dbReference>
<sequence length="40" mass="4165">MEVMEAVAAVAAVAAEVAAEVEVVLGRLREQGPTPELDQD</sequence>
<gene>
    <name evidence="1" type="ORF">GCM10007315_35360</name>
</gene>